<sequence length="50" mass="5604">MMERRSDETVHLAPHQKLNPISSAQNLTPSPAQLNLMRLADRFYVGQLGA</sequence>
<evidence type="ECO:0000313" key="3">
    <source>
        <dbReference type="Proteomes" id="UP000244523"/>
    </source>
</evidence>
<organism evidence="2 3">
    <name type="scientific">Yoonia sediminilitoris</name>
    <dbReference type="NCBI Taxonomy" id="1286148"/>
    <lineage>
        <taxon>Bacteria</taxon>
        <taxon>Pseudomonadati</taxon>
        <taxon>Pseudomonadota</taxon>
        <taxon>Alphaproteobacteria</taxon>
        <taxon>Rhodobacterales</taxon>
        <taxon>Paracoccaceae</taxon>
        <taxon>Yoonia</taxon>
    </lineage>
</organism>
<evidence type="ECO:0000256" key="1">
    <source>
        <dbReference type="SAM" id="MobiDB-lite"/>
    </source>
</evidence>
<feature type="compositionally biased region" description="Basic and acidic residues" evidence="1">
    <location>
        <begin position="1"/>
        <end position="10"/>
    </location>
</feature>
<evidence type="ECO:0000313" key="2">
    <source>
        <dbReference type="EMBL" id="PUB14930.1"/>
    </source>
</evidence>
<dbReference type="EMBL" id="QBUD01000005">
    <property type="protein sequence ID" value="PUB14930.1"/>
    <property type="molecule type" value="Genomic_DNA"/>
</dbReference>
<accession>A0A2T6KHD3</accession>
<comment type="caution">
    <text evidence="2">The sequence shown here is derived from an EMBL/GenBank/DDBJ whole genome shotgun (WGS) entry which is preliminary data.</text>
</comment>
<gene>
    <name evidence="2" type="ORF">C8N45_105153</name>
</gene>
<dbReference type="Proteomes" id="UP000244523">
    <property type="component" value="Unassembled WGS sequence"/>
</dbReference>
<name>A0A2T6KHD3_9RHOB</name>
<dbReference type="AlphaFoldDB" id="A0A2T6KHD3"/>
<reference evidence="2 3" key="1">
    <citation type="submission" date="2018-04" db="EMBL/GenBank/DDBJ databases">
        <title>Genomic Encyclopedia of Archaeal and Bacterial Type Strains, Phase II (KMG-II): from individual species to whole genera.</title>
        <authorList>
            <person name="Goeker M."/>
        </authorList>
    </citation>
    <scope>NUCLEOTIDE SEQUENCE [LARGE SCALE GENOMIC DNA]</scope>
    <source>
        <strain evidence="2 3">DSM 29955</strain>
    </source>
</reference>
<protein>
    <submittedName>
        <fullName evidence="2">Uncharacterized protein</fullName>
    </submittedName>
</protein>
<feature type="region of interest" description="Disordered" evidence="1">
    <location>
        <begin position="1"/>
        <end position="27"/>
    </location>
</feature>
<keyword evidence="3" id="KW-1185">Reference proteome</keyword>
<proteinExistence type="predicted"/>